<reference evidence="7" key="2">
    <citation type="submission" date="2020-09" db="EMBL/GenBank/DDBJ databases">
        <authorList>
            <person name="Sun Q."/>
            <person name="Zhou Y."/>
        </authorList>
    </citation>
    <scope>NUCLEOTIDE SEQUENCE</scope>
    <source>
        <strain evidence="7">CGMCC 1.14988</strain>
    </source>
</reference>
<dbReference type="Proteomes" id="UP000650511">
    <property type="component" value="Unassembled WGS sequence"/>
</dbReference>
<dbReference type="GO" id="GO:0042597">
    <property type="term" value="C:periplasmic space"/>
    <property type="evidence" value="ECO:0007669"/>
    <property type="project" value="UniProtKB-ARBA"/>
</dbReference>
<dbReference type="CDD" id="cd08501">
    <property type="entry name" value="PBP2_Lpqw"/>
    <property type="match status" value="1"/>
</dbReference>
<evidence type="ECO:0000256" key="4">
    <source>
        <dbReference type="ARBA" id="ARBA00022729"/>
    </source>
</evidence>
<organism evidence="7 8">
    <name type="scientific">Egicoccus halophilus</name>
    <dbReference type="NCBI Taxonomy" id="1670830"/>
    <lineage>
        <taxon>Bacteria</taxon>
        <taxon>Bacillati</taxon>
        <taxon>Actinomycetota</taxon>
        <taxon>Nitriliruptoria</taxon>
        <taxon>Egicoccales</taxon>
        <taxon>Egicoccaceae</taxon>
        <taxon>Egicoccus</taxon>
    </lineage>
</organism>
<accession>A0A8J3A8D3</accession>
<sequence length="569" mass="63389">MGLIMAAALVATACGNGGDEPPATEEPETVEPETTDEDTDEDTGDTDEEAAGDPVEGGTVLFGDEQEPTILNGTLIDGNSLVTSKVFNNIFPGAYTIQPDFSYAPWLIDGEAEFTEDPFSVTYTIRDDANWSDGTPITAEDFVFTLSVYDEDAAWADQITSRAGYELITDSEVEDDKTVTFDFSEPYAAWQLLFANVFPAHEFEGEDWETFMNDEIPAISGGPYLFDSWDRGTQLRLVRNDEYWDEDVMLDEIIMRYVPDTTTLTQQMVGGELDMYDPQPQIELVQQLDGATDRVNYEVGLGPVWEHIDFNTLVDGLDQEYVRQAISLGINREQIVDTLVRPVDPEAVVLNNPFWMANSEFYEPVFEQNDYDPDAARSLPEDNGCTEGDDGIYECDGTRLEFRISTTGGNERRELTQQLIQADLQQVGISINIENDEGATFFERLNTPENCGGVCDYDIGLFAWVGSPDPSGNANIYGCDGDTLRPQNWTAWCNQEITDLMDDANATVEPEDNAALWNEAAQVFADEVPVVPLFQQPQLLAWENTITGPELNATNQTQFWNSASWARTE</sequence>
<reference evidence="7" key="1">
    <citation type="journal article" date="2014" name="Int. J. Syst. Evol. Microbiol.">
        <title>Complete genome sequence of Corynebacterium casei LMG S-19264T (=DSM 44701T), isolated from a smear-ripened cheese.</title>
        <authorList>
            <consortium name="US DOE Joint Genome Institute (JGI-PGF)"/>
            <person name="Walter F."/>
            <person name="Albersmeier A."/>
            <person name="Kalinowski J."/>
            <person name="Ruckert C."/>
        </authorList>
    </citation>
    <scope>NUCLEOTIDE SEQUENCE</scope>
    <source>
        <strain evidence="7">CGMCC 1.14988</strain>
    </source>
</reference>
<dbReference type="SUPFAM" id="SSF53850">
    <property type="entry name" value="Periplasmic binding protein-like II"/>
    <property type="match status" value="1"/>
</dbReference>
<dbReference type="Gene3D" id="3.40.190.10">
    <property type="entry name" value="Periplasmic binding protein-like II"/>
    <property type="match status" value="1"/>
</dbReference>
<dbReference type="PROSITE" id="PS01040">
    <property type="entry name" value="SBP_BACTERIAL_5"/>
    <property type="match status" value="1"/>
</dbReference>
<feature type="domain" description="Solute-binding protein family 5" evidence="6">
    <location>
        <begin position="104"/>
        <end position="473"/>
    </location>
</feature>
<evidence type="ECO:0000256" key="3">
    <source>
        <dbReference type="ARBA" id="ARBA00022448"/>
    </source>
</evidence>
<comment type="caution">
    <text evidence="7">The sequence shown here is derived from an EMBL/GenBank/DDBJ whole genome shotgun (WGS) entry which is preliminary data.</text>
</comment>
<feature type="compositionally biased region" description="Acidic residues" evidence="5">
    <location>
        <begin position="22"/>
        <end position="51"/>
    </location>
</feature>
<proteinExistence type="inferred from homology"/>
<name>A0A8J3A8D3_9ACTN</name>
<dbReference type="GO" id="GO:0015833">
    <property type="term" value="P:peptide transport"/>
    <property type="evidence" value="ECO:0007669"/>
    <property type="project" value="TreeGrafter"/>
</dbReference>
<evidence type="ECO:0000259" key="6">
    <source>
        <dbReference type="Pfam" id="PF00496"/>
    </source>
</evidence>
<dbReference type="PANTHER" id="PTHR30290:SF9">
    <property type="entry name" value="OLIGOPEPTIDE-BINDING PROTEIN APPA"/>
    <property type="match status" value="1"/>
</dbReference>
<dbReference type="GO" id="GO:1904680">
    <property type="term" value="F:peptide transmembrane transporter activity"/>
    <property type="evidence" value="ECO:0007669"/>
    <property type="project" value="TreeGrafter"/>
</dbReference>
<comment type="similarity">
    <text evidence="2">Belongs to the bacterial solute-binding protein 5 family.</text>
</comment>
<dbReference type="EMBL" id="BMHA01000003">
    <property type="protein sequence ID" value="GGI04519.1"/>
    <property type="molecule type" value="Genomic_DNA"/>
</dbReference>
<dbReference type="AlphaFoldDB" id="A0A8J3A8D3"/>
<evidence type="ECO:0000313" key="7">
    <source>
        <dbReference type="EMBL" id="GGI04519.1"/>
    </source>
</evidence>
<dbReference type="Gene3D" id="3.10.105.10">
    <property type="entry name" value="Dipeptide-binding Protein, Domain 3"/>
    <property type="match status" value="1"/>
</dbReference>
<feature type="region of interest" description="Disordered" evidence="5">
    <location>
        <begin position="13"/>
        <end position="61"/>
    </location>
</feature>
<dbReference type="InterPro" id="IPR039424">
    <property type="entry name" value="SBP_5"/>
</dbReference>
<dbReference type="GO" id="GO:0043190">
    <property type="term" value="C:ATP-binding cassette (ABC) transporter complex"/>
    <property type="evidence" value="ECO:0007669"/>
    <property type="project" value="InterPro"/>
</dbReference>
<comment type="subcellular location">
    <subcellularLocation>
        <location evidence="1">Cell membrane</location>
        <topology evidence="1">Lipid-anchor</topology>
    </subcellularLocation>
</comment>
<protein>
    <submittedName>
        <fullName evidence="7">Peptide ABC transporter substrate-binding protein</fullName>
    </submittedName>
</protein>
<dbReference type="PIRSF" id="PIRSF002741">
    <property type="entry name" value="MppA"/>
    <property type="match status" value="1"/>
</dbReference>
<evidence type="ECO:0000256" key="1">
    <source>
        <dbReference type="ARBA" id="ARBA00004193"/>
    </source>
</evidence>
<evidence type="ECO:0000313" key="8">
    <source>
        <dbReference type="Proteomes" id="UP000650511"/>
    </source>
</evidence>
<keyword evidence="4" id="KW-0732">Signal</keyword>
<keyword evidence="8" id="KW-1185">Reference proteome</keyword>
<keyword evidence="3" id="KW-0813">Transport</keyword>
<evidence type="ECO:0000256" key="5">
    <source>
        <dbReference type="SAM" id="MobiDB-lite"/>
    </source>
</evidence>
<dbReference type="InterPro" id="IPR023765">
    <property type="entry name" value="SBP_5_CS"/>
</dbReference>
<dbReference type="Pfam" id="PF00496">
    <property type="entry name" value="SBP_bac_5"/>
    <property type="match status" value="1"/>
</dbReference>
<dbReference type="PANTHER" id="PTHR30290">
    <property type="entry name" value="PERIPLASMIC BINDING COMPONENT OF ABC TRANSPORTER"/>
    <property type="match status" value="1"/>
</dbReference>
<dbReference type="InterPro" id="IPR030678">
    <property type="entry name" value="Peptide/Ni-bd"/>
</dbReference>
<evidence type="ECO:0000256" key="2">
    <source>
        <dbReference type="ARBA" id="ARBA00005695"/>
    </source>
</evidence>
<gene>
    <name evidence="7" type="ORF">GCM10011354_09500</name>
</gene>
<dbReference type="InterPro" id="IPR000914">
    <property type="entry name" value="SBP_5_dom"/>
</dbReference>